<dbReference type="AlphaFoldDB" id="A0A9D2AXV8"/>
<reference evidence="4" key="2">
    <citation type="submission" date="2021-04" db="EMBL/GenBank/DDBJ databases">
        <authorList>
            <person name="Gilroy R."/>
        </authorList>
    </citation>
    <scope>NUCLEOTIDE SEQUENCE</scope>
    <source>
        <strain evidence="4">1719</strain>
    </source>
</reference>
<comment type="caution">
    <text evidence="4">The sequence shown here is derived from an EMBL/GenBank/DDBJ whole genome shotgun (WGS) entry which is preliminary data.</text>
</comment>
<name>A0A9D2AXV8_9SPHI</name>
<accession>A0A9D2AXV8</accession>
<dbReference type="GO" id="GO:0005829">
    <property type="term" value="C:cytosol"/>
    <property type="evidence" value="ECO:0007669"/>
    <property type="project" value="TreeGrafter"/>
</dbReference>
<dbReference type="InterPro" id="IPR011251">
    <property type="entry name" value="Luciferase-like_dom"/>
</dbReference>
<organism evidence="4 5">
    <name type="scientific">Candidatus Sphingobacterium stercoripullorum</name>
    <dbReference type="NCBI Taxonomy" id="2838759"/>
    <lineage>
        <taxon>Bacteria</taxon>
        <taxon>Pseudomonadati</taxon>
        <taxon>Bacteroidota</taxon>
        <taxon>Sphingobacteriia</taxon>
        <taxon>Sphingobacteriales</taxon>
        <taxon>Sphingobacteriaceae</taxon>
        <taxon>Sphingobacterium</taxon>
    </lineage>
</organism>
<dbReference type="SUPFAM" id="SSF51679">
    <property type="entry name" value="Bacterial luciferase-like"/>
    <property type="match status" value="1"/>
</dbReference>
<feature type="domain" description="Luciferase-like" evidence="3">
    <location>
        <begin position="23"/>
        <end position="298"/>
    </location>
</feature>
<dbReference type="InterPro" id="IPR050766">
    <property type="entry name" value="Bact_Lucif_Oxidored"/>
</dbReference>
<evidence type="ECO:0000256" key="1">
    <source>
        <dbReference type="ARBA" id="ARBA00007789"/>
    </source>
</evidence>
<dbReference type="PANTHER" id="PTHR30137:SF6">
    <property type="entry name" value="LUCIFERASE-LIKE MONOOXYGENASE"/>
    <property type="match status" value="1"/>
</dbReference>
<gene>
    <name evidence="4" type="ORF">H9853_04345</name>
</gene>
<dbReference type="GO" id="GO:0016705">
    <property type="term" value="F:oxidoreductase activity, acting on paired donors, with incorporation or reduction of molecular oxygen"/>
    <property type="evidence" value="ECO:0007669"/>
    <property type="project" value="InterPro"/>
</dbReference>
<evidence type="ECO:0000313" key="5">
    <source>
        <dbReference type="Proteomes" id="UP000824156"/>
    </source>
</evidence>
<sequence>MKEFKVSLLELAAVIKGGDFKSAIDDAVLAAQKVEELGFQRVWLAEHHNMEFIASSATAVLIGHIAQQTKQIRIGSGGIMLPNHSPLVVAEKFGTLEAMYPGRIDLGLGRAPGTDQLTAMALRRNNMNTQFYFKDDVLQLQKYFDKDNFKAKVRAFPGEGLDIPLYILGSSTDSAHLAAELGLPYAFAAHFAPTMLAKAMEIYQENFKPSPQLDTPYSMICVNIIAADEIEEAKVLATSLFNMFSGIITNYRKPLSPPTPKPIYAGIPELEAAVSSMLNGTIIGDEETIKEQVIAFAKQYNADEIMTTNYIYDREKRIRAFEIIASALLN</sequence>
<dbReference type="PANTHER" id="PTHR30137">
    <property type="entry name" value="LUCIFERASE-LIKE MONOOXYGENASE"/>
    <property type="match status" value="1"/>
</dbReference>
<dbReference type="Gene3D" id="3.20.20.30">
    <property type="entry name" value="Luciferase-like domain"/>
    <property type="match status" value="1"/>
</dbReference>
<dbReference type="Pfam" id="PF00296">
    <property type="entry name" value="Bac_luciferase"/>
    <property type="match status" value="1"/>
</dbReference>
<dbReference type="FunFam" id="3.20.20.30:FF:000002">
    <property type="entry name" value="LLM class flavin-dependent oxidoreductase"/>
    <property type="match status" value="1"/>
</dbReference>
<evidence type="ECO:0000313" key="4">
    <source>
        <dbReference type="EMBL" id="HIX54232.1"/>
    </source>
</evidence>
<dbReference type="InterPro" id="IPR036661">
    <property type="entry name" value="Luciferase-like_sf"/>
</dbReference>
<evidence type="ECO:0000259" key="3">
    <source>
        <dbReference type="Pfam" id="PF00296"/>
    </source>
</evidence>
<dbReference type="InterPro" id="IPR019949">
    <property type="entry name" value="CmoO-like"/>
</dbReference>
<dbReference type="Proteomes" id="UP000824156">
    <property type="component" value="Unassembled WGS sequence"/>
</dbReference>
<reference evidence="4" key="1">
    <citation type="journal article" date="2021" name="PeerJ">
        <title>Extensive microbial diversity within the chicken gut microbiome revealed by metagenomics and culture.</title>
        <authorList>
            <person name="Gilroy R."/>
            <person name="Ravi A."/>
            <person name="Getino M."/>
            <person name="Pursley I."/>
            <person name="Horton D.L."/>
            <person name="Alikhan N.F."/>
            <person name="Baker D."/>
            <person name="Gharbi K."/>
            <person name="Hall N."/>
            <person name="Watson M."/>
            <person name="Adriaenssens E.M."/>
            <person name="Foster-Nyarko E."/>
            <person name="Jarju S."/>
            <person name="Secka A."/>
            <person name="Antonio M."/>
            <person name="Oren A."/>
            <person name="Chaudhuri R.R."/>
            <person name="La Ragione R."/>
            <person name="Hildebrand F."/>
            <person name="Pallen M.J."/>
        </authorList>
    </citation>
    <scope>NUCLEOTIDE SEQUENCE</scope>
    <source>
        <strain evidence="4">1719</strain>
    </source>
</reference>
<evidence type="ECO:0000256" key="2">
    <source>
        <dbReference type="ARBA" id="ARBA00074555"/>
    </source>
</evidence>
<dbReference type="NCBIfam" id="TIGR03558">
    <property type="entry name" value="oxido_grp_1"/>
    <property type="match status" value="1"/>
</dbReference>
<proteinExistence type="predicted"/>
<comment type="similarity">
    <text evidence="1">To bacterial alkanal monooxygenase alpha and beta chains.</text>
</comment>
<protein>
    <recommendedName>
        <fullName evidence="2">Luciferase-like monooxygenase</fullName>
    </recommendedName>
</protein>
<dbReference type="EMBL" id="DXEZ01000121">
    <property type="protein sequence ID" value="HIX54232.1"/>
    <property type="molecule type" value="Genomic_DNA"/>
</dbReference>